<dbReference type="GO" id="GO:0009279">
    <property type="term" value="C:cell outer membrane"/>
    <property type="evidence" value="ECO:0007669"/>
    <property type="project" value="UniProtKB-SubCell"/>
</dbReference>
<accession>K2MNT8</accession>
<dbReference type="RefSeq" id="WP_008596826.1">
    <property type="nucleotide sequence ID" value="NZ_AMRM01000010.1"/>
</dbReference>
<name>K2MNT8_9HYPH</name>
<dbReference type="GO" id="GO:0004866">
    <property type="term" value="F:endopeptidase inhibitor activity"/>
    <property type="evidence" value="ECO:0007669"/>
    <property type="project" value="InterPro"/>
</dbReference>
<evidence type="ECO:0000256" key="2">
    <source>
        <dbReference type="ARBA" id="ARBA00007138"/>
    </source>
</evidence>
<organism evidence="11 12">
    <name type="scientific">Nitratireductor pacificus pht-3B</name>
    <dbReference type="NCBI Taxonomy" id="391937"/>
    <lineage>
        <taxon>Bacteria</taxon>
        <taxon>Pseudomonadati</taxon>
        <taxon>Pseudomonadota</taxon>
        <taxon>Alphaproteobacteria</taxon>
        <taxon>Hyphomicrobiales</taxon>
        <taxon>Phyllobacteriaceae</taxon>
        <taxon>Nitratireductor</taxon>
    </lineage>
</organism>
<feature type="chain" id="PRO_5003861417" evidence="9">
    <location>
        <begin position="28"/>
        <end position="177"/>
    </location>
</feature>
<keyword evidence="6" id="KW-0998">Cell outer membrane</keyword>
<dbReference type="InterPro" id="IPR010571">
    <property type="entry name" value="OM_lipoprot_Omp19_bac"/>
</dbReference>
<keyword evidence="4" id="KW-0472">Membrane</keyword>
<dbReference type="EMBL" id="AMRM01000010">
    <property type="protein sequence ID" value="EKF18942.1"/>
    <property type="molecule type" value="Genomic_DNA"/>
</dbReference>
<evidence type="ECO:0000256" key="5">
    <source>
        <dbReference type="ARBA" id="ARBA00023139"/>
    </source>
</evidence>
<keyword evidence="5" id="KW-0564">Palmitate</keyword>
<evidence type="ECO:0000313" key="12">
    <source>
        <dbReference type="Proteomes" id="UP000006786"/>
    </source>
</evidence>
<comment type="caution">
    <text evidence="11">The sequence shown here is derived from an EMBL/GenBank/DDBJ whole genome shotgun (WGS) entry which is preliminary data.</text>
</comment>
<feature type="domain" description="Alkaline proteinase inhibitor/ Outer membrane lipoprotein Omp19" evidence="10">
    <location>
        <begin position="87"/>
        <end position="177"/>
    </location>
</feature>
<keyword evidence="3 9" id="KW-0732">Signal</keyword>
<dbReference type="InterPro" id="IPR021140">
    <property type="entry name" value="Inh/Omp19"/>
</dbReference>
<proteinExistence type="inferred from homology"/>
<feature type="compositionally biased region" description="Pro residues" evidence="8">
    <location>
        <begin position="51"/>
        <end position="67"/>
    </location>
</feature>
<dbReference type="Gene3D" id="2.40.128.10">
    <property type="match status" value="1"/>
</dbReference>
<evidence type="ECO:0000313" key="11">
    <source>
        <dbReference type="EMBL" id="EKF18942.1"/>
    </source>
</evidence>
<dbReference type="PROSITE" id="PS51257">
    <property type="entry name" value="PROKAR_LIPOPROTEIN"/>
    <property type="match status" value="1"/>
</dbReference>
<evidence type="ECO:0000256" key="7">
    <source>
        <dbReference type="ARBA" id="ARBA00023288"/>
    </source>
</evidence>
<dbReference type="OrthoDB" id="7677911at2"/>
<keyword evidence="12" id="KW-1185">Reference proteome</keyword>
<dbReference type="STRING" id="391937.NA2_10718"/>
<dbReference type="Pfam" id="PF02974">
    <property type="entry name" value="Inh"/>
    <property type="match status" value="1"/>
</dbReference>
<evidence type="ECO:0000256" key="6">
    <source>
        <dbReference type="ARBA" id="ARBA00023237"/>
    </source>
</evidence>
<evidence type="ECO:0000259" key="10">
    <source>
        <dbReference type="Pfam" id="PF02974"/>
    </source>
</evidence>
<protein>
    <submittedName>
        <fullName evidence="11">Outer membrane lipoprotein</fullName>
    </submittedName>
</protein>
<dbReference type="Proteomes" id="UP000006786">
    <property type="component" value="Unassembled WGS sequence"/>
</dbReference>
<sequence>MPHTKFAFMAVSLLALTLGGCTSERFASAGGNRAPAPLAAAPSGTVTSSQLPPPSAPTNPSDFPAPPEQGTQVAALDPNAAANAPEVSSGAVAGVWSVNVAGQSCRVATPQTKFGAGYRAGPLRCPAPMDGVKSWNVEGKQLAFYDANGGVLARLYSSGAERFDGQTTSGQPISLTR</sequence>
<dbReference type="eggNOG" id="ENOG503363Z">
    <property type="taxonomic scope" value="Bacteria"/>
</dbReference>
<evidence type="ECO:0000256" key="8">
    <source>
        <dbReference type="SAM" id="MobiDB-lite"/>
    </source>
</evidence>
<dbReference type="InterPro" id="IPR016085">
    <property type="entry name" value="Protease_inh_B-barrel_dom"/>
</dbReference>
<feature type="region of interest" description="Disordered" evidence="8">
    <location>
        <begin position="29"/>
        <end position="71"/>
    </location>
</feature>
<dbReference type="SUPFAM" id="SSF50882">
    <property type="entry name" value="beta-Barrel protease inhibitors"/>
    <property type="match status" value="1"/>
</dbReference>
<feature type="signal peptide" evidence="9">
    <location>
        <begin position="1"/>
        <end position="27"/>
    </location>
</feature>
<comment type="similarity">
    <text evidence="2">Belongs to the rhizobiaceae omp19 lipoprotein family.</text>
</comment>
<evidence type="ECO:0000256" key="9">
    <source>
        <dbReference type="SAM" id="SignalP"/>
    </source>
</evidence>
<evidence type="ECO:0000256" key="4">
    <source>
        <dbReference type="ARBA" id="ARBA00023136"/>
    </source>
</evidence>
<dbReference type="PIRSF" id="PIRSF034005">
    <property type="entry name" value="OM_lipoprot_Omp19_bac"/>
    <property type="match status" value="1"/>
</dbReference>
<evidence type="ECO:0000256" key="3">
    <source>
        <dbReference type="ARBA" id="ARBA00022729"/>
    </source>
</evidence>
<dbReference type="AlphaFoldDB" id="K2MNT8"/>
<evidence type="ECO:0000256" key="1">
    <source>
        <dbReference type="ARBA" id="ARBA00004459"/>
    </source>
</evidence>
<comment type="subcellular location">
    <subcellularLocation>
        <location evidence="1">Cell outer membrane</location>
        <topology evidence="1">Lipid-anchor</topology>
    </subcellularLocation>
</comment>
<gene>
    <name evidence="11" type="ORF">NA2_10718</name>
</gene>
<reference evidence="11 12" key="1">
    <citation type="journal article" date="2012" name="J. Bacteriol.">
        <title>Genome Sequence of Nitratireductor pacificus Type Strain pht-3B.</title>
        <authorList>
            <person name="Lai Q."/>
            <person name="Li G."/>
            <person name="Shao Z."/>
        </authorList>
    </citation>
    <scope>NUCLEOTIDE SEQUENCE [LARGE SCALE GENOMIC DNA]</scope>
    <source>
        <strain evidence="12">pht-3B</strain>
    </source>
</reference>
<keyword evidence="7 11" id="KW-0449">Lipoprotein</keyword>